<evidence type="ECO:0000256" key="4">
    <source>
        <dbReference type="SAM" id="MobiDB-lite"/>
    </source>
</evidence>
<evidence type="ECO:0000313" key="6">
    <source>
        <dbReference type="Proteomes" id="UP000276526"/>
    </source>
</evidence>
<feature type="region of interest" description="Disordered" evidence="4">
    <location>
        <begin position="1"/>
        <end position="48"/>
    </location>
</feature>
<accession>A0A426PWM3</accession>
<comment type="caution">
    <text evidence="5">The sequence shown here is derived from an EMBL/GenBank/DDBJ whole genome shotgun (WGS) entry which is preliminary data.</text>
</comment>
<proteinExistence type="inferred from homology"/>
<dbReference type="InterPro" id="IPR002669">
    <property type="entry name" value="UreD"/>
</dbReference>
<reference evidence="5 6" key="1">
    <citation type="submission" date="2018-01" db="EMBL/GenBank/DDBJ databases">
        <title>Twenty Corynebacterium bovis Genomes.</title>
        <authorList>
            <person name="Gulvik C.A."/>
        </authorList>
    </citation>
    <scope>NUCLEOTIDE SEQUENCE [LARGE SCALE GENOMIC DNA]</scope>
    <source>
        <strain evidence="5 6">F6900</strain>
    </source>
</reference>
<name>A0A426PWM3_9CORY</name>
<dbReference type="PANTHER" id="PTHR33643:SF1">
    <property type="entry name" value="UREASE ACCESSORY PROTEIN D"/>
    <property type="match status" value="1"/>
</dbReference>
<dbReference type="Proteomes" id="UP000276526">
    <property type="component" value="Unassembled WGS sequence"/>
</dbReference>
<gene>
    <name evidence="3" type="primary">ureD</name>
    <name evidence="5" type="ORF">CXF48_09460</name>
</gene>
<keyword evidence="2 3" id="KW-0143">Chaperone</keyword>
<dbReference type="EMBL" id="PQNK01000017">
    <property type="protein sequence ID" value="RRO85791.1"/>
    <property type="molecule type" value="Genomic_DNA"/>
</dbReference>
<evidence type="ECO:0000313" key="5">
    <source>
        <dbReference type="EMBL" id="RRO85791.1"/>
    </source>
</evidence>
<comment type="subunit">
    <text evidence="3">UreD, UreF and UreG form a complex that acts as a GTP-hydrolysis-dependent molecular chaperone, activating the urease apoprotein by helping to assemble the nickel containing metallocenter of UreC. The UreE protein probably delivers the nickel.</text>
</comment>
<dbReference type="AlphaFoldDB" id="A0A426PWM3"/>
<keyword evidence="3" id="KW-0963">Cytoplasm</keyword>
<dbReference type="PANTHER" id="PTHR33643">
    <property type="entry name" value="UREASE ACCESSORY PROTEIN D"/>
    <property type="match status" value="1"/>
</dbReference>
<keyword evidence="3" id="KW-0996">Nickel insertion</keyword>
<sequence>MGRRGGGRATSVSRLDPSALTPPVPPELDRFLAATDPRPGDATARRSGVQAVGRPGKVGVIHGALGVGASGHTVLRDRFVKAPMHLTRPLYVDPTDPDHACVYLCMTGGGIAENDRIGQRFRVASGASATVTTQAATNVHRMNAGFGSQWTVVEQEPGSVVEYLPWHTTLFAGSRLVQSTDFDVAPGATLMASEVLLVGRLARGECHEFDALALTSRVVRDGLPLMSDTVCVVGRGSGTSEMLFSRWPVWGTLLIVPAEPDGGRGTDAVVAAVRDACPTTSLIGSYRAGQPGEVAGSPDREVVVGVTTMVADQGVVVRVAGHSPVAVRATVQRAHDVARRILLGRPAFDLRCM</sequence>
<dbReference type="HAMAP" id="MF_01384">
    <property type="entry name" value="UreD"/>
    <property type="match status" value="1"/>
</dbReference>
<dbReference type="GO" id="GO:0005737">
    <property type="term" value="C:cytoplasm"/>
    <property type="evidence" value="ECO:0007669"/>
    <property type="project" value="UniProtKB-SubCell"/>
</dbReference>
<dbReference type="Pfam" id="PF01774">
    <property type="entry name" value="UreD"/>
    <property type="match status" value="1"/>
</dbReference>
<comment type="similarity">
    <text evidence="1 3">Belongs to the UreD family.</text>
</comment>
<organism evidence="5 6">
    <name type="scientific">Corynebacterium bovis</name>
    <dbReference type="NCBI Taxonomy" id="36808"/>
    <lineage>
        <taxon>Bacteria</taxon>
        <taxon>Bacillati</taxon>
        <taxon>Actinomycetota</taxon>
        <taxon>Actinomycetes</taxon>
        <taxon>Mycobacteriales</taxon>
        <taxon>Corynebacteriaceae</taxon>
        <taxon>Corynebacterium</taxon>
    </lineage>
</organism>
<protein>
    <recommendedName>
        <fullName evidence="3">Urease accessory protein UreD</fullName>
    </recommendedName>
</protein>
<evidence type="ECO:0000256" key="2">
    <source>
        <dbReference type="ARBA" id="ARBA00023186"/>
    </source>
</evidence>
<evidence type="ECO:0000256" key="1">
    <source>
        <dbReference type="ARBA" id="ARBA00007177"/>
    </source>
</evidence>
<comment type="function">
    <text evidence="3">Required for maturation of urease via the functional incorporation of the urease nickel metallocenter.</text>
</comment>
<dbReference type="GO" id="GO:0016151">
    <property type="term" value="F:nickel cation binding"/>
    <property type="evidence" value="ECO:0007669"/>
    <property type="project" value="UniProtKB-UniRule"/>
</dbReference>
<comment type="subcellular location">
    <subcellularLocation>
        <location evidence="3">Cytoplasm</location>
    </subcellularLocation>
</comment>
<evidence type="ECO:0000256" key="3">
    <source>
        <dbReference type="HAMAP-Rule" id="MF_01384"/>
    </source>
</evidence>